<dbReference type="KEGG" id="eff:skT53_12120"/>
<gene>
    <name evidence="1" type="primary">yqeY</name>
    <name evidence="1" type="ORF">skT53_12120</name>
</gene>
<accession>A0A7I8D883</accession>
<reference evidence="1 2" key="1">
    <citation type="submission" date="2020-08" db="EMBL/GenBank/DDBJ databases">
        <title>Complete Genome Sequence of Effusibacillus dendaii Strain skT53, Isolated from Farmland soil.</title>
        <authorList>
            <person name="Konishi T."/>
            <person name="Kawasaki H."/>
        </authorList>
    </citation>
    <scope>NUCLEOTIDE SEQUENCE [LARGE SCALE GENOMIC DNA]</scope>
    <source>
        <strain evidence="2">skT53</strain>
    </source>
</reference>
<name>A0A7I8D883_9BACL</name>
<protein>
    <recommendedName>
        <fullName evidence="3">Aspartyl-tRNA amidotransferase</fullName>
    </recommendedName>
</protein>
<proteinExistence type="predicted"/>
<dbReference type="Gene3D" id="1.10.10.410">
    <property type="match status" value="1"/>
</dbReference>
<evidence type="ECO:0000313" key="1">
    <source>
        <dbReference type="EMBL" id="BCJ86227.1"/>
    </source>
</evidence>
<dbReference type="PANTHER" id="PTHR28055:SF1">
    <property type="entry name" value="ALTERED INHERITANCE OF MITOCHONDRIA PROTEIN 41, MITOCHONDRIAL"/>
    <property type="match status" value="1"/>
</dbReference>
<dbReference type="RefSeq" id="WP_200760249.1">
    <property type="nucleotide sequence ID" value="NZ_AP023366.1"/>
</dbReference>
<evidence type="ECO:0000313" key="2">
    <source>
        <dbReference type="Proteomes" id="UP000593802"/>
    </source>
</evidence>
<dbReference type="PANTHER" id="PTHR28055">
    <property type="entry name" value="ALTERED INHERITANCE OF MITOCHONDRIA PROTEIN 41, MITOCHONDRIAL"/>
    <property type="match status" value="1"/>
</dbReference>
<dbReference type="InterPro" id="IPR023168">
    <property type="entry name" value="GatB_Yqey_C_2"/>
</dbReference>
<sequence>MSLVERLDADMKQAMKDKDKVRLSTIRLVRTAIKNAEIDQRKTLTDEDILVLLNRELKQRRDSLQAFQDAGRSDLVDQVKQEITVIEGYMPAQLSEDEIREIVLASIAEVGAVSKKDMGKVMSVLMPKLQGRADGKLVNQLVQSQLS</sequence>
<dbReference type="InterPro" id="IPR042184">
    <property type="entry name" value="YqeY/Aim41_N"/>
</dbReference>
<dbReference type="AlphaFoldDB" id="A0A7I8D883"/>
<dbReference type="EMBL" id="AP023366">
    <property type="protein sequence ID" value="BCJ86227.1"/>
    <property type="molecule type" value="Genomic_DNA"/>
</dbReference>
<dbReference type="SUPFAM" id="SSF89095">
    <property type="entry name" value="GatB/YqeY motif"/>
    <property type="match status" value="1"/>
</dbReference>
<dbReference type="Proteomes" id="UP000593802">
    <property type="component" value="Chromosome"/>
</dbReference>
<dbReference type="GO" id="GO:0016884">
    <property type="term" value="F:carbon-nitrogen ligase activity, with glutamine as amido-N-donor"/>
    <property type="evidence" value="ECO:0007669"/>
    <property type="project" value="InterPro"/>
</dbReference>
<evidence type="ECO:0008006" key="3">
    <source>
        <dbReference type="Google" id="ProtNLM"/>
    </source>
</evidence>
<organism evidence="1 2">
    <name type="scientific">Effusibacillus dendaii</name>
    <dbReference type="NCBI Taxonomy" id="2743772"/>
    <lineage>
        <taxon>Bacteria</taxon>
        <taxon>Bacillati</taxon>
        <taxon>Bacillota</taxon>
        <taxon>Bacilli</taxon>
        <taxon>Bacillales</taxon>
        <taxon>Alicyclobacillaceae</taxon>
        <taxon>Effusibacillus</taxon>
    </lineage>
</organism>
<dbReference type="Gene3D" id="1.10.1510.10">
    <property type="entry name" value="Uncharacterised protein YqeY/AIM41 PF09424, N-terminal domain"/>
    <property type="match status" value="1"/>
</dbReference>
<keyword evidence="2" id="KW-1185">Reference proteome</keyword>
<dbReference type="InterPro" id="IPR019004">
    <property type="entry name" value="YqeY/Aim41"/>
</dbReference>
<dbReference type="InterPro" id="IPR003789">
    <property type="entry name" value="Asn/Gln_tRNA_amidoTrase-B-like"/>
</dbReference>
<dbReference type="Pfam" id="PF09424">
    <property type="entry name" value="YqeY"/>
    <property type="match status" value="1"/>
</dbReference>